<organism evidence="1">
    <name type="scientific">Arundo donax</name>
    <name type="common">Giant reed</name>
    <name type="synonym">Donax arundinaceus</name>
    <dbReference type="NCBI Taxonomy" id="35708"/>
    <lineage>
        <taxon>Eukaryota</taxon>
        <taxon>Viridiplantae</taxon>
        <taxon>Streptophyta</taxon>
        <taxon>Embryophyta</taxon>
        <taxon>Tracheophyta</taxon>
        <taxon>Spermatophyta</taxon>
        <taxon>Magnoliopsida</taxon>
        <taxon>Liliopsida</taxon>
        <taxon>Poales</taxon>
        <taxon>Poaceae</taxon>
        <taxon>PACMAD clade</taxon>
        <taxon>Arundinoideae</taxon>
        <taxon>Arundineae</taxon>
        <taxon>Arundo</taxon>
    </lineage>
</organism>
<proteinExistence type="predicted"/>
<accession>A0A0A8ZBC1</accession>
<dbReference type="EMBL" id="GBRH01265758">
    <property type="protein sequence ID" value="JAD32137.1"/>
    <property type="molecule type" value="Transcribed_RNA"/>
</dbReference>
<name>A0A0A8ZBC1_ARUDO</name>
<evidence type="ECO:0000313" key="1">
    <source>
        <dbReference type="EMBL" id="JAD32137.1"/>
    </source>
</evidence>
<dbReference type="AlphaFoldDB" id="A0A0A8ZBC1"/>
<protein>
    <submittedName>
        <fullName evidence="1">Uncharacterized protein</fullName>
    </submittedName>
</protein>
<sequence length="29" mass="3177">MLCGHVFHSTPCSEQRLSVNINCSVPGIF</sequence>
<reference evidence="1" key="2">
    <citation type="journal article" date="2015" name="Data Brief">
        <title>Shoot transcriptome of the giant reed, Arundo donax.</title>
        <authorList>
            <person name="Barrero R.A."/>
            <person name="Guerrero F.D."/>
            <person name="Moolhuijzen P."/>
            <person name="Goolsby J.A."/>
            <person name="Tidwell J."/>
            <person name="Bellgard S.E."/>
            <person name="Bellgard M.I."/>
        </authorList>
    </citation>
    <scope>NUCLEOTIDE SEQUENCE</scope>
    <source>
        <tissue evidence="1">Shoot tissue taken approximately 20 cm above the soil surface</tissue>
    </source>
</reference>
<reference evidence="1" key="1">
    <citation type="submission" date="2014-09" db="EMBL/GenBank/DDBJ databases">
        <authorList>
            <person name="Magalhaes I.L.F."/>
            <person name="Oliveira U."/>
            <person name="Santos F.R."/>
            <person name="Vidigal T.H.D.A."/>
            <person name="Brescovit A.D."/>
            <person name="Santos A.J."/>
        </authorList>
    </citation>
    <scope>NUCLEOTIDE SEQUENCE</scope>
    <source>
        <tissue evidence="1">Shoot tissue taken approximately 20 cm above the soil surface</tissue>
    </source>
</reference>